<evidence type="ECO:0000313" key="3">
    <source>
        <dbReference type="Proteomes" id="UP001204579"/>
    </source>
</evidence>
<evidence type="ECO:0000259" key="1">
    <source>
        <dbReference type="Pfam" id="PF13590"/>
    </source>
</evidence>
<protein>
    <submittedName>
        <fullName evidence="2">DUF4136 domain-containing protein</fullName>
    </submittedName>
</protein>
<dbReference type="Pfam" id="PF13590">
    <property type="entry name" value="DUF4136"/>
    <property type="match status" value="1"/>
</dbReference>
<dbReference type="Proteomes" id="UP001204579">
    <property type="component" value="Unassembled WGS sequence"/>
</dbReference>
<dbReference type="PROSITE" id="PS51257">
    <property type="entry name" value="PROKAR_LIPOPROTEIN"/>
    <property type="match status" value="1"/>
</dbReference>
<name>A0AAW5N167_9BACT</name>
<accession>A0AAW5N167</accession>
<evidence type="ECO:0000313" key="2">
    <source>
        <dbReference type="EMBL" id="MCR8872560.1"/>
    </source>
</evidence>
<dbReference type="AlphaFoldDB" id="A0AAW5N167"/>
<dbReference type="RefSeq" id="WP_258335132.1">
    <property type="nucleotide sequence ID" value="NZ_JANRHJ010000001.1"/>
</dbReference>
<sequence length="212" mass="24181">MKKLFFLLCLALGMVSCEKDPNLDDLSSQLVVYTDYDKNAAFDSFQTYYLPDSILLLNSSKNKTYWSDENAQTIIQEVANNLNERGYVRITDPQFKSDADLGVQVSYLAQQTEVITGNYPGNWWNCAYWGSYWGGWYYPYPLTYSYNTNALVMELLNLTNPTSSLQSSNKLPVIWYANASGYKYGNSDYNLDLLLDAVDQAFEQSSYISANN</sequence>
<dbReference type="InterPro" id="IPR025411">
    <property type="entry name" value="DUF4136"/>
</dbReference>
<comment type="caution">
    <text evidence="2">The sequence shown here is derived from an EMBL/GenBank/DDBJ whole genome shotgun (WGS) entry which is preliminary data.</text>
</comment>
<dbReference type="EMBL" id="JANRHJ010000001">
    <property type="protein sequence ID" value="MCR8872560.1"/>
    <property type="molecule type" value="Genomic_DNA"/>
</dbReference>
<keyword evidence="3" id="KW-1185">Reference proteome</keyword>
<proteinExistence type="predicted"/>
<reference evidence="2 3" key="1">
    <citation type="submission" date="2022-08" db="EMBL/GenBank/DDBJ databases">
        <authorList>
            <person name="Zeman M."/>
            <person name="Kubasova T."/>
        </authorList>
    </citation>
    <scope>NUCLEOTIDE SEQUENCE [LARGE SCALE GENOMIC DNA]</scope>
    <source>
        <strain evidence="2 3">ET62</strain>
    </source>
</reference>
<gene>
    <name evidence="2" type="ORF">NW209_00735</name>
</gene>
<dbReference type="Gene3D" id="3.30.160.670">
    <property type="match status" value="1"/>
</dbReference>
<feature type="domain" description="DUF4136" evidence="1">
    <location>
        <begin position="32"/>
        <end position="205"/>
    </location>
</feature>
<organism evidence="2 3">
    <name type="scientific">Phocaeicola barnesiae</name>
    <dbReference type="NCBI Taxonomy" id="376804"/>
    <lineage>
        <taxon>Bacteria</taxon>
        <taxon>Pseudomonadati</taxon>
        <taxon>Bacteroidota</taxon>
        <taxon>Bacteroidia</taxon>
        <taxon>Bacteroidales</taxon>
        <taxon>Bacteroidaceae</taxon>
        <taxon>Phocaeicola</taxon>
    </lineage>
</organism>